<accession>A0A7N1A7N2</accession>
<proteinExistence type="predicted"/>
<dbReference type="Proteomes" id="UP000594263">
    <property type="component" value="Unplaced"/>
</dbReference>
<keyword evidence="2" id="KW-1185">Reference proteome</keyword>
<evidence type="ECO:0000313" key="2">
    <source>
        <dbReference type="Proteomes" id="UP000594263"/>
    </source>
</evidence>
<evidence type="ECO:0000313" key="1">
    <source>
        <dbReference type="EnsemblPlants" id="Kaladp0921s0012.1.v1.1"/>
    </source>
</evidence>
<protein>
    <submittedName>
        <fullName evidence="1">Uncharacterized protein</fullName>
    </submittedName>
</protein>
<dbReference type="AlphaFoldDB" id="A0A7N1A7N2"/>
<organism evidence="1 2">
    <name type="scientific">Kalanchoe fedtschenkoi</name>
    <name type="common">Lavender scallops</name>
    <name type="synonym">South American air plant</name>
    <dbReference type="NCBI Taxonomy" id="63787"/>
    <lineage>
        <taxon>Eukaryota</taxon>
        <taxon>Viridiplantae</taxon>
        <taxon>Streptophyta</taxon>
        <taxon>Embryophyta</taxon>
        <taxon>Tracheophyta</taxon>
        <taxon>Spermatophyta</taxon>
        <taxon>Magnoliopsida</taxon>
        <taxon>eudicotyledons</taxon>
        <taxon>Gunneridae</taxon>
        <taxon>Pentapetalae</taxon>
        <taxon>Saxifragales</taxon>
        <taxon>Crassulaceae</taxon>
        <taxon>Kalanchoe</taxon>
    </lineage>
</organism>
<name>A0A7N1A7N2_KALFE</name>
<dbReference type="Gramene" id="Kaladp0921s0012.1.v1.1">
    <property type="protein sequence ID" value="Kaladp0921s0012.1.v1.1"/>
    <property type="gene ID" value="Kaladp0921s0012.v1.1"/>
</dbReference>
<sequence>MTLKPFSFFIFSPQFLSFFTLSSFIDRWFFFLPPTVLGSYPTQRIEVPHSTMITNQNGLNPQLTDNRSVAMQKYIETRERRDSNEREAVRGKEALNYFNEDASFFNLMSFNDWNHSVSVEGHCRCDELFISLADTSDNFFSSENL</sequence>
<reference evidence="1" key="1">
    <citation type="submission" date="2021-01" db="UniProtKB">
        <authorList>
            <consortium name="EnsemblPlants"/>
        </authorList>
    </citation>
    <scope>IDENTIFICATION</scope>
</reference>
<dbReference type="EnsemblPlants" id="Kaladp0921s0012.1.v1.1">
    <property type="protein sequence ID" value="Kaladp0921s0012.1.v1.1"/>
    <property type="gene ID" value="Kaladp0921s0012.v1.1"/>
</dbReference>